<protein>
    <submittedName>
        <fullName evidence="1">Uncharacterized protein</fullName>
    </submittedName>
</protein>
<sequence>MYFVLSWYKRWATASILLNTTDLLDLNQLSMSPLETWMFRSSSLNKPYSGTF</sequence>
<name>A0A0L8IHL3_OCTBM</name>
<dbReference type="EMBL" id="KQ415788">
    <property type="protein sequence ID" value="KOG00509.1"/>
    <property type="molecule type" value="Genomic_DNA"/>
</dbReference>
<evidence type="ECO:0000313" key="1">
    <source>
        <dbReference type="EMBL" id="KOG00509.1"/>
    </source>
</evidence>
<organism evidence="1">
    <name type="scientific">Octopus bimaculoides</name>
    <name type="common">California two-spotted octopus</name>
    <dbReference type="NCBI Taxonomy" id="37653"/>
    <lineage>
        <taxon>Eukaryota</taxon>
        <taxon>Metazoa</taxon>
        <taxon>Spiralia</taxon>
        <taxon>Lophotrochozoa</taxon>
        <taxon>Mollusca</taxon>
        <taxon>Cephalopoda</taxon>
        <taxon>Coleoidea</taxon>
        <taxon>Octopodiformes</taxon>
        <taxon>Octopoda</taxon>
        <taxon>Incirrata</taxon>
        <taxon>Octopodidae</taxon>
        <taxon>Octopus</taxon>
    </lineage>
</organism>
<dbReference type="AlphaFoldDB" id="A0A0L8IHL3"/>
<reference evidence="1" key="1">
    <citation type="submission" date="2015-07" db="EMBL/GenBank/DDBJ databases">
        <title>MeaNS - Measles Nucleotide Surveillance Program.</title>
        <authorList>
            <person name="Tran T."/>
            <person name="Druce J."/>
        </authorList>
    </citation>
    <scope>NUCLEOTIDE SEQUENCE</scope>
    <source>
        <strain evidence="1">UCB-OBI-ISO-001</strain>
        <tissue evidence="1">Gonad</tissue>
    </source>
</reference>
<accession>A0A0L8IHL3</accession>
<proteinExistence type="predicted"/>
<gene>
    <name evidence="1" type="ORF">OCBIM_22002130mg</name>
</gene>